<sequence>MKTMITHFIKKHHLLTKQATVLVGVSGGPDSLALLHYLHSIRQEWEIRIIAVTVDHQLRGEASLEDLRYVKRFCKTWDIEFVGTSVDVPSYKKKHKLGTQLAARKLRYKFFEEQMELYNADLLMLGHHGDDQAETMLMRMVRSADSQALAGIPVKRDFATGAIVRPFLCVTKEQIWNYCEVHHIKPRLDPSNHETTYTRNYFRKHVLPLIKEKNSNIHTTIQHLSETLEADQAYLNRQAQEMVDTIVMFDKERCQVSFEIKLFKTYAFALQRRAFHLILNYLYTDLPKDLSYVHEEQFFALLHRKTGNAQLDFPSGLKVEKAYNQLKCHFQDDLHTDSYHMLLKIPGKTVLPDGSVFTTEYVDEYQEQSEQTFILQSGQAALPLHIRTRKHGDKMRWKGLQGSKKVKDIFIDAKIPRSERGTWPIITDNNGEILWLVGLKKGLLEKQADNAAFIQLNYEKGNM</sequence>
<keyword evidence="6 8" id="KW-0067">ATP-binding</keyword>
<proteinExistence type="inferred from homology"/>
<dbReference type="GO" id="GO:0005524">
    <property type="term" value="F:ATP binding"/>
    <property type="evidence" value="ECO:0007669"/>
    <property type="project" value="UniProtKB-UniRule"/>
</dbReference>
<dbReference type="Gene3D" id="3.30.465.60">
    <property type="match status" value="1"/>
</dbReference>
<dbReference type="AlphaFoldDB" id="A0A941E299"/>
<keyword evidence="4 8" id="KW-0819">tRNA processing</keyword>
<comment type="catalytic activity">
    <reaction evidence="7 8">
        <text>cytidine(34) in tRNA(Ile2) + L-lysine + ATP = lysidine(34) in tRNA(Ile2) + AMP + diphosphate + H(+)</text>
        <dbReference type="Rhea" id="RHEA:43744"/>
        <dbReference type="Rhea" id="RHEA-COMP:10625"/>
        <dbReference type="Rhea" id="RHEA-COMP:10670"/>
        <dbReference type="ChEBI" id="CHEBI:15378"/>
        <dbReference type="ChEBI" id="CHEBI:30616"/>
        <dbReference type="ChEBI" id="CHEBI:32551"/>
        <dbReference type="ChEBI" id="CHEBI:33019"/>
        <dbReference type="ChEBI" id="CHEBI:82748"/>
        <dbReference type="ChEBI" id="CHEBI:83665"/>
        <dbReference type="ChEBI" id="CHEBI:456215"/>
        <dbReference type="EC" id="6.3.4.19"/>
    </reaction>
</comment>
<dbReference type="InterPro" id="IPR012796">
    <property type="entry name" value="Lysidine-tRNA-synth_C"/>
</dbReference>
<dbReference type="InterPro" id="IPR011063">
    <property type="entry name" value="TilS/TtcA_N"/>
</dbReference>
<evidence type="ECO:0000256" key="3">
    <source>
        <dbReference type="ARBA" id="ARBA00022598"/>
    </source>
</evidence>
<evidence type="ECO:0000256" key="8">
    <source>
        <dbReference type="HAMAP-Rule" id="MF_01161"/>
    </source>
</evidence>
<dbReference type="InterPro" id="IPR012795">
    <property type="entry name" value="tRNA_Ile_lys_synt_N"/>
</dbReference>
<organism evidence="10 11">
    <name type="scientific">Virgibacillus salarius</name>
    <dbReference type="NCBI Taxonomy" id="447199"/>
    <lineage>
        <taxon>Bacteria</taxon>
        <taxon>Bacillati</taxon>
        <taxon>Bacillota</taxon>
        <taxon>Bacilli</taxon>
        <taxon>Bacillales</taxon>
        <taxon>Bacillaceae</taxon>
        <taxon>Virgibacillus</taxon>
    </lineage>
</organism>
<evidence type="ECO:0000256" key="4">
    <source>
        <dbReference type="ARBA" id="ARBA00022694"/>
    </source>
</evidence>
<evidence type="ECO:0000313" key="10">
    <source>
        <dbReference type="EMBL" id="MBR7797573.1"/>
    </source>
</evidence>
<evidence type="ECO:0000256" key="1">
    <source>
        <dbReference type="ARBA" id="ARBA00004496"/>
    </source>
</evidence>
<feature type="binding site" evidence="8">
    <location>
        <begin position="26"/>
        <end position="31"/>
    </location>
    <ligand>
        <name>ATP</name>
        <dbReference type="ChEBI" id="CHEBI:30616"/>
    </ligand>
</feature>
<feature type="domain" description="Lysidine-tRNA(Ile) synthetase C-terminal" evidence="9">
    <location>
        <begin position="384"/>
        <end position="458"/>
    </location>
</feature>
<comment type="subcellular location">
    <subcellularLocation>
        <location evidence="1 8">Cytoplasm</location>
    </subcellularLocation>
</comment>
<dbReference type="PANTHER" id="PTHR43033:SF1">
    <property type="entry name" value="TRNA(ILE)-LYSIDINE SYNTHASE-RELATED"/>
    <property type="match status" value="1"/>
</dbReference>
<evidence type="ECO:0000256" key="5">
    <source>
        <dbReference type="ARBA" id="ARBA00022741"/>
    </source>
</evidence>
<dbReference type="EC" id="6.3.4.19" evidence="8"/>
<evidence type="ECO:0000259" key="9">
    <source>
        <dbReference type="SMART" id="SM00977"/>
    </source>
</evidence>
<accession>A0A941E299</accession>
<dbReference type="GO" id="GO:0006400">
    <property type="term" value="P:tRNA modification"/>
    <property type="evidence" value="ECO:0007669"/>
    <property type="project" value="UniProtKB-UniRule"/>
</dbReference>
<dbReference type="InterPro" id="IPR012094">
    <property type="entry name" value="tRNA_Ile_lys_synt"/>
</dbReference>
<gene>
    <name evidence="8 10" type="primary">tilS</name>
    <name evidence="10" type="ORF">KCX74_16200</name>
</gene>
<dbReference type="NCBIfam" id="TIGR02433">
    <property type="entry name" value="lysidine_TilS_C"/>
    <property type="match status" value="1"/>
</dbReference>
<evidence type="ECO:0000313" key="11">
    <source>
        <dbReference type="Proteomes" id="UP000675284"/>
    </source>
</evidence>
<keyword evidence="5 8" id="KW-0547">Nucleotide-binding</keyword>
<dbReference type="RefSeq" id="WP_121604281.1">
    <property type="nucleotide sequence ID" value="NZ_BAAACY010000050.1"/>
</dbReference>
<dbReference type="SUPFAM" id="SSF56037">
    <property type="entry name" value="PheT/TilS domain"/>
    <property type="match status" value="1"/>
</dbReference>
<dbReference type="SMART" id="SM00977">
    <property type="entry name" value="TilS_C"/>
    <property type="match status" value="1"/>
</dbReference>
<keyword evidence="2 8" id="KW-0963">Cytoplasm</keyword>
<comment type="function">
    <text evidence="8">Ligates lysine onto the cytidine present at position 34 of the AUA codon-specific tRNA(Ile) that contains the anticodon CAU, in an ATP-dependent manner. Cytidine is converted to lysidine, thus changing the amino acid specificity of the tRNA from methionine to isoleucine.</text>
</comment>
<dbReference type="Pfam" id="PF01171">
    <property type="entry name" value="ATP_bind_3"/>
    <property type="match status" value="1"/>
</dbReference>
<evidence type="ECO:0000256" key="7">
    <source>
        <dbReference type="ARBA" id="ARBA00048539"/>
    </source>
</evidence>
<reference evidence="10" key="1">
    <citation type="submission" date="2021-04" db="EMBL/GenBank/DDBJ databases">
        <title>Isolation and polyphasic classification of algal microorganism.</title>
        <authorList>
            <person name="Wang S."/>
        </authorList>
    </citation>
    <scope>NUCLEOTIDE SEQUENCE</scope>
    <source>
        <strain evidence="10">720a</strain>
    </source>
</reference>
<dbReference type="CDD" id="cd01992">
    <property type="entry name" value="TilS_N"/>
    <property type="match status" value="1"/>
</dbReference>
<evidence type="ECO:0000256" key="2">
    <source>
        <dbReference type="ARBA" id="ARBA00022490"/>
    </source>
</evidence>
<evidence type="ECO:0000256" key="6">
    <source>
        <dbReference type="ARBA" id="ARBA00022840"/>
    </source>
</evidence>
<dbReference type="Pfam" id="PF11734">
    <property type="entry name" value="TilS_C"/>
    <property type="match status" value="1"/>
</dbReference>
<dbReference type="GO" id="GO:0005737">
    <property type="term" value="C:cytoplasm"/>
    <property type="evidence" value="ECO:0007669"/>
    <property type="project" value="UniProtKB-SubCell"/>
</dbReference>
<dbReference type="HAMAP" id="MF_01161">
    <property type="entry name" value="tRNA_Ile_lys_synt"/>
    <property type="match status" value="1"/>
</dbReference>
<keyword evidence="3 8" id="KW-0436">Ligase</keyword>
<comment type="similarity">
    <text evidence="8">Belongs to the tRNA(Ile)-lysidine synthase family.</text>
</comment>
<dbReference type="InterPro" id="IPR014729">
    <property type="entry name" value="Rossmann-like_a/b/a_fold"/>
</dbReference>
<dbReference type="NCBIfam" id="TIGR02432">
    <property type="entry name" value="lysidine_TilS_N"/>
    <property type="match status" value="1"/>
</dbReference>
<protein>
    <recommendedName>
        <fullName evidence="8">tRNA(Ile)-lysidine synthase</fullName>
        <ecNumber evidence="8">6.3.4.19</ecNumber>
    </recommendedName>
    <alternativeName>
        <fullName evidence="8">tRNA(Ile)-2-lysyl-cytidine synthase</fullName>
    </alternativeName>
    <alternativeName>
        <fullName evidence="8">tRNA(Ile)-lysidine synthetase</fullName>
    </alternativeName>
</protein>
<dbReference type="Proteomes" id="UP000675284">
    <property type="component" value="Unassembled WGS sequence"/>
</dbReference>
<dbReference type="Gene3D" id="3.40.50.620">
    <property type="entry name" value="HUPs"/>
    <property type="match status" value="1"/>
</dbReference>
<keyword evidence="11" id="KW-1185">Reference proteome</keyword>
<dbReference type="SUPFAM" id="SSF82829">
    <property type="entry name" value="MesJ substrate recognition domain-like"/>
    <property type="match status" value="1"/>
</dbReference>
<dbReference type="SUPFAM" id="SSF52402">
    <property type="entry name" value="Adenine nucleotide alpha hydrolases-like"/>
    <property type="match status" value="1"/>
</dbReference>
<comment type="caution">
    <text evidence="10">The sequence shown here is derived from an EMBL/GenBank/DDBJ whole genome shotgun (WGS) entry which is preliminary data.</text>
</comment>
<dbReference type="GO" id="GO:0032267">
    <property type="term" value="F:tRNA(Ile)-lysidine synthase activity"/>
    <property type="evidence" value="ECO:0007669"/>
    <property type="project" value="UniProtKB-EC"/>
</dbReference>
<comment type="domain">
    <text evidence="8">The N-terminal region contains the highly conserved SGGXDS motif, predicted to be a P-loop motif involved in ATP binding.</text>
</comment>
<name>A0A941E299_9BACI</name>
<dbReference type="EMBL" id="JAGSOT010000060">
    <property type="protein sequence ID" value="MBR7797573.1"/>
    <property type="molecule type" value="Genomic_DNA"/>
</dbReference>
<dbReference type="PANTHER" id="PTHR43033">
    <property type="entry name" value="TRNA(ILE)-LYSIDINE SYNTHASE-RELATED"/>
    <property type="match status" value="1"/>
</dbReference>